<keyword evidence="4" id="KW-1185">Reference proteome</keyword>
<organism evidence="3 4">
    <name type="scientific">Thermostaphylospora chromogena</name>
    <dbReference type="NCBI Taxonomy" id="35622"/>
    <lineage>
        <taxon>Bacteria</taxon>
        <taxon>Bacillati</taxon>
        <taxon>Actinomycetota</taxon>
        <taxon>Actinomycetes</taxon>
        <taxon>Streptosporangiales</taxon>
        <taxon>Thermomonosporaceae</taxon>
        <taxon>Thermostaphylospora</taxon>
    </lineage>
</organism>
<dbReference type="AlphaFoldDB" id="A0A1H1DTD4"/>
<sequence>MSQPNGQESTVAAIRAHHTELALGVAGRAVAVQNAVDRLSADFAERKNELVTYCERHVLPHAAAEEKTLYRAAADLPRAGLLVSAMLAEHNTLVSLVGGVRTARTPGETAAAAGALRALFESHLGKENDLLLPALAEAGVDLPGLLDGMHEILGGHSHAATQGTPDELDVRSLPPALRHEKIFARFGELAGGESYVLVNDHDPKPLRHRFEAEHAGAFTWEYLERGPEVWRVRIGRP</sequence>
<dbReference type="InterPro" id="IPR018720">
    <property type="entry name" value="DUF2249"/>
</dbReference>
<evidence type="ECO:0000313" key="4">
    <source>
        <dbReference type="Proteomes" id="UP000217103"/>
    </source>
</evidence>
<feature type="domain" description="DUF2249" evidence="2">
    <location>
        <begin position="167"/>
        <end position="236"/>
    </location>
</feature>
<dbReference type="OrthoDB" id="8451629at2"/>
<reference evidence="3 4" key="1">
    <citation type="submission" date="2016-10" db="EMBL/GenBank/DDBJ databases">
        <authorList>
            <person name="de Groot N.N."/>
        </authorList>
    </citation>
    <scope>NUCLEOTIDE SEQUENCE [LARGE SCALE GENOMIC DNA]</scope>
    <source>
        <strain evidence="3 4">DSM 43794</strain>
    </source>
</reference>
<dbReference type="Pfam" id="PF10006">
    <property type="entry name" value="DUF2249"/>
    <property type="match status" value="1"/>
</dbReference>
<gene>
    <name evidence="3" type="ORF">SAMN04489764_2162</name>
</gene>
<proteinExistence type="predicted"/>
<evidence type="ECO:0000259" key="1">
    <source>
        <dbReference type="Pfam" id="PF01814"/>
    </source>
</evidence>
<dbReference type="EMBL" id="FNKK01000002">
    <property type="protein sequence ID" value="SDQ79771.1"/>
    <property type="molecule type" value="Genomic_DNA"/>
</dbReference>
<protein>
    <submittedName>
        <fullName evidence="3">Uncharacterized conserved protein, DUF2249 family</fullName>
    </submittedName>
</protein>
<name>A0A1H1DTD4_9ACTN</name>
<dbReference type="Proteomes" id="UP000217103">
    <property type="component" value="Unassembled WGS sequence"/>
</dbReference>
<evidence type="ECO:0000313" key="3">
    <source>
        <dbReference type="EMBL" id="SDQ79771.1"/>
    </source>
</evidence>
<feature type="domain" description="Hemerythrin-like" evidence="1">
    <location>
        <begin position="11"/>
        <end position="135"/>
    </location>
</feature>
<accession>A0A1H1DTD4</accession>
<dbReference type="Pfam" id="PF01814">
    <property type="entry name" value="Hemerythrin"/>
    <property type="match status" value="1"/>
</dbReference>
<dbReference type="RefSeq" id="WP_093258908.1">
    <property type="nucleotide sequence ID" value="NZ_FNKK01000002.1"/>
</dbReference>
<dbReference type="Gene3D" id="1.20.120.520">
    <property type="entry name" value="nmb1532 protein domain like"/>
    <property type="match status" value="1"/>
</dbReference>
<dbReference type="InterPro" id="IPR012312">
    <property type="entry name" value="Hemerythrin-like"/>
</dbReference>
<dbReference type="STRING" id="35622.SAMN04489764_2162"/>
<evidence type="ECO:0000259" key="2">
    <source>
        <dbReference type="Pfam" id="PF10006"/>
    </source>
</evidence>